<sequence length="626" mass="66006">MSGNPFRRSKLPEAPPSAVPAAPAVRIDTTAHTAPTTPPPPPKPTRTKKKRVTIVSPNSPEFAYRPADNERRRLSASDSATRAESPPPPPQPAARLDEREDETDSDSTTGDEELREARSNTRRNSGALPPLNAPTATAEGGMKLPYNPFARTLATVEGHNGLKTSQEEATAERQGAGRPALDVDAFKNILMTGSAAPSSPTGQATGAGAVGLAPTATIPRQQLDSSSNTDTSSLFDPRYDLQQESPRTSFDEYEDASDTDSGNENSNLMGQGRSDDLAPPAPPKPKSRGPQTVSFAEFEDSIPQGVQGRAAQGQVVNAHLTGILRPSTPRSMSDLNKPLPPPPREGAVAEREGKMSRDTVVAHQVIPDVDSREKEGGNKKAPAPPPPPPSRRRPGETGRPRSASNLSNNTLDSVQSANVPAPAPTLTSQQSNDSTSKLAPPPPPSRKAHAPSRPSGPSSSTNSQDPSPSHSSNDIPKAKPPPPPRRHPSNSGSTHSTSGPKRTSESPRPTTQRPGDAFLAVFTSTGTSTPPAPPPPPRRGGSKRSSMDGPPDTLARRLSADHRGGRGSFDSERSASIGSLQQVPEPGEEDHAVVSPPAENQRNVLADMAAFEAEIEALRRRAEGTR</sequence>
<dbReference type="EMBL" id="CP090173">
    <property type="protein sequence ID" value="UJO23805.1"/>
    <property type="molecule type" value="Genomic_DNA"/>
</dbReference>
<feature type="compositionally biased region" description="Polar residues" evidence="1">
    <location>
        <begin position="425"/>
        <end position="437"/>
    </location>
</feature>
<dbReference type="RefSeq" id="XP_047768171.1">
    <property type="nucleotide sequence ID" value="XM_047912485.1"/>
</dbReference>
<evidence type="ECO:0000313" key="3">
    <source>
        <dbReference type="Proteomes" id="UP000756132"/>
    </source>
</evidence>
<dbReference type="AlphaFoldDB" id="A0A9Q8PJU0"/>
<feature type="compositionally biased region" description="Low complexity" evidence="1">
    <location>
        <begin position="19"/>
        <end position="35"/>
    </location>
</feature>
<feature type="compositionally biased region" description="Low complexity" evidence="1">
    <location>
        <begin position="127"/>
        <end position="138"/>
    </location>
</feature>
<feature type="compositionally biased region" description="Polar residues" evidence="1">
    <location>
        <begin position="489"/>
        <end position="513"/>
    </location>
</feature>
<feature type="compositionally biased region" description="Low complexity" evidence="1">
    <location>
        <begin position="221"/>
        <end position="234"/>
    </location>
</feature>
<dbReference type="OrthoDB" id="428854at2759"/>
<feature type="region of interest" description="Disordered" evidence="1">
    <location>
        <begin position="218"/>
        <end position="293"/>
    </location>
</feature>
<organism evidence="2 3">
    <name type="scientific">Passalora fulva</name>
    <name type="common">Tomato leaf mold</name>
    <name type="synonym">Cladosporium fulvum</name>
    <dbReference type="NCBI Taxonomy" id="5499"/>
    <lineage>
        <taxon>Eukaryota</taxon>
        <taxon>Fungi</taxon>
        <taxon>Dikarya</taxon>
        <taxon>Ascomycota</taxon>
        <taxon>Pezizomycotina</taxon>
        <taxon>Dothideomycetes</taxon>
        <taxon>Dothideomycetidae</taxon>
        <taxon>Mycosphaerellales</taxon>
        <taxon>Mycosphaerellaceae</taxon>
        <taxon>Fulvia</taxon>
    </lineage>
</organism>
<dbReference type="Proteomes" id="UP000756132">
    <property type="component" value="Chromosome 11"/>
</dbReference>
<feature type="compositionally biased region" description="Acidic residues" evidence="1">
    <location>
        <begin position="99"/>
        <end position="114"/>
    </location>
</feature>
<name>A0A9Q8PJU0_PASFU</name>
<feature type="compositionally biased region" description="Basic and acidic residues" evidence="1">
    <location>
        <begin position="347"/>
        <end position="357"/>
    </location>
</feature>
<evidence type="ECO:0000313" key="2">
    <source>
        <dbReference type="EMBL" id="UJO23805.1"/>
    </source>
</evidence>
<feature type="compositionally biased region" description="Polar residues" evidence="1">
    <location>
        <begin position="403"/>
        <end position="418"/>
    </location>
</feature>
<reference evidence="2" key="2">
    <citation type="journal article" date="2022" name="Microb. Genom.">
        <title>A chromosome-scale genome assembly of the tomato pathogen Cladosporium fulvum reveals a compartmentalized genome architecture and the presence of a dispensable chromosome.</title>
        <authorList>
            <person name="Zaccaron A.Z."/>
            <person name="Chen L.H."/>
            <person name="Samaras A."/>
            <person name="Stergiopoulos I."/>
        </authorList>
    </citation>
    <scope>NUCLEOTIDE SEQUENCE</scope>
    <source>
        <strain evidence="2">Race5_Kim</strain>
    </source>
</reference>
<feature type="compositionally biased region" description="Polar residues" evidence="1">
    <location>
        <begin position="259"/>
        <end position="269"/>
    </location>
</feature>
<proteinExistence type="predicted"/>
<feature type="compositionally biased region" description="Basic and acidic residues" evidence="1">
    <location>
        <begin position="554"/>
        <end position="573"/>
    </location>
</feature>
<accession>A0A9Q8PJU0</accession>
<protein>
    <submittedName>
        <fullName evidence="2">Uncharacterized protein</fullName>
    </submittedName>
</protein>
<keyword evidence="3" id="KW-1185">Reference proteome</keyword>
<feature type="compositionally biased region" description="Basic and acidic residues" evidence="1">
    <location>
        <begin position="369"/>
        <end position="378"/>
    </location>
</feature>
<reference evidence="2" key="1">
    <citation type="submission" date="2021-12" db="EMBL/GenBank/DDBJ databases">
        <authorList>
            <person name="Zaccaron A."/>
            <person name="Stergiopoulos I."/>
        </authorList>
    </citation>
    <scope>NUCLEOTIDE SEQUENCE</scope>
    <source>
        <strain evidence="2">Race5_Kim</strain>
    </source>
</reference>
<feature type="region of interest" description="Disordered" evidence="1">
    <location>
        <begin position="157"/>
        <end position="179"/>
    </location>
</feature>
<gene>
    <name evidence="2" type="ORF">CLAFUR5_13337</name>
</gene>
<feature type="region of interest" description="Disordered" evidence="1">
    <location>
        <begin position="320"/>
        <end position="601"/>
    </location>
</feature>
<feature type="compositionally biased region" description="Low complexity" evidence="1">
    <location>
        <begin position="451"/>
        <end position="472"/>
    </location>
</feature>
<evidence type="ECO:0000256" key="1">
    <source>
        <dbReference type="SAM" id="MobiDB-lite"/>
    </source>
</evidence>
<dbReference type="GeneID" id="71993215"/>
<dbReference type="KEGG" id="ffu:CLAFUR5_13337"/>
<feature type="region of interest" description="Disordered" evidence="1">
    <location>
        <begin position="1"/>
        <end position="145"/>
    </location>
</feature>